<evidence type="ECO:0000256" key="1">
    <source>
        <dbReference type="ARBA" id="ARBA00005208"/>
    </source>
</evidence>
<keyword evidence="5" id="KW-0548">Nucleotidyltransferase</keyword>
<dbReference type="CDD" id="cd04193">
    <property type="entry name" value="UDPGlcNAc_PPase"/>
    <property type="match status" value="1"/>
</dbReference>
<evidence type="ECO:0000256" key="2">
    <source>
        <dbReference type="ARBA" id="ARBA00010401"/>
    </source>
</evidence>
<evidence type="ECO:0000256" key="6">
    <source>
        <dbReference type="ARBA" id="ARBA00048493"/>
    </source>
</evidence>
<evidence type="ECO:0000256" key="7">
    <source>
        <dbReference type="SAM" id="MobiDB-lite"/>
    </source>
</evidence>
<dbReference type="PANTHER" id="PTHR11952">
    <property type="entry name" value="UDP- GLUCOSE PYROPHOSPHORYLASE"/>
    <property type="match status" value="1"/>
</dbReference>
<dbReference type="PANTHER" id="PTHR11952:SF2">
    <property type="entry name" value="LD24639P"/>
    <property type="match status" value="1"/>
</dbReference>
<feature type="region of interest" description="Disordered" evidence="7">
    <location>
        <begin position="564"/>
        <end position="593"/>
    </location>
</feature>
<dbReference type="InterPro" id="IPR002618">
    <property type="entry name" value="UDPGP_fam"/>
</dbReference>
<accession>A0AAW1P4U6</accession>
<dbReference type="GO" id="GO:0006048">
    <property type="term" value="P:UDP-N-acetylglucosamine biosynthetic process"/>
    <property type="evidence" value="ECO:0007669"/>
    <property type="project" value="TreeGrafter"/>
</dbReference>
<dbReference type="Proteomes" id="UP001465755">
    <property type="component" value="Unassembled WGS sequence"/>
</dbReference>
<dbReference type="GO" id="GO:0003977">
    <property type="term" value="F:UDP-N-acetylglucosamine diphosphorylase activity"/>
    <property type="evidence" value="ECO:0007669"/>
    <property type="project" value="UniProtKB-EC"/>
</dbReference>
<evidence type="ECO:0000313" key="9">
    <source>
        <dbReference type="Proteomes" id="UP001465755"/>
    </source>
</evidence>
<dbReference type="AlphaFoldDB" id="A0AAW1P4U6"/>
<protein>
    <recommendedName>
        <fullName evidence="3">UDP-N-acetylglucosamine diphosphorylase</fullName>
        <ecNumber evidence="3">2.7.7.23</ecNumber>
    </recommendedName>
</protein>
<dbReference type="Pfam" id="PF01704">
    <property type="entry name" value="UDPGP"/>
    <property type="match status" value="1"/>
</dbReference>
<comment type="caution">
    <text evidence="8">The sequence shown here is derived from an EMBL/GenBank/DDBJ whole genome shotgun (WGS) entry which is preliminary data.</text>
</comment>
<keyword evidence="4" id="KW-0808">Transferase</keyword>
<evidence type="ECO:0000256" key="5">
    <source>
        <dbReference type="ARBA" id="ARBA00022695"/>
    </source>
</evidence>
<dbReference type="EC" id="2.7.7.23" evidence="3"/>
<name>A0AAW1P4U6_9CHLO</name>
<dbReference type="InterPro" id="IPR039741">
    <property type="entry name" value="UDP-sugar_pyrophosphorylase"/>
</dbReference>
<evidence type="ECO:0000256" key="3">
    <source>
        <dbReference type="ARBA" id="ARBA00012457"/>
    </source>
</evidence>
<evidence type="ECO:0000256" key="4">
    <source>
        <dbReference type="ARBA" id="ARBA00022679"/>
    </source>
</evidence>
<sequence>MWGQAPTPGQRPSPKRDDQEVSLLGRLLKQPQPGKRQNRRQQAEAALPYVALAVAALSVVKVVLGKRDQAQKSQKATKRPTALWKNARAAHQQHIFDDWDLLTDEQRQELTKQLEAVDLAHVNAIFERSNQPASEATASPVEDVDITKLSELSTSSELDYIRTGLELILKDQVAVVLLAGGQGTRLGSNDPKGCYDIGLPSSRSLFQLHAERIKRLQHVAALHDAKGRKPSARPLIKWYIMTSSATDAATRAYFEQKKNFGLDKSQVMFFQQGTLPCLTAEGKVIMASGHSLATAPDGNGGVFTALKRSGMLKDMASKGVVCVDCVSVDNALVRPADPLFLGLCHQHEAECGSRVLARLHARERVGVFARRNDRLQVIEYSELDADDASSSDPSTGLLRYNWSNVCMHYFSVAFLERIATSLQDSMVHHLAHKSIPSKDGPVRGVKLEQFIFDPFPHARAQVLLEVARDEQFAPVKNAPGSASDSPDTACAALLDLHTRWVRAAGGTVKLEGNRQPSVVEVAPLVSYAGEGLQKLCQDRTLRQPFDVFLQGTVGAELVSRRASLEGADRGPSSSPQRALGSQHRRSGLCTLLP</sequence>
<dbReference type="InterPro" id="IPR029044">
    <property type="entry name" value="Nucleotide-diphossugar_trans"/>
</dbReference>
<proteinExistence type="inferred from homology"/>
<comment type="catalytic activity">
    <reaction evidence="6">
        <text>N-acetyl-alpha-D-glucosamine 1-phosphate + UTP + H(+) = UDP-N-acetyl-alpha-D-glucosamine + diphosphate</text>
        <dbReference type="Rhea" id="RHEA:13509"/>
        <dbReference type="ChEBI" id="CHEBI:15378"/>
        <dbReference type="ChEBI" id="CHEBI:33019"/>
        <dbReference type="ChEBI" id="CHEBI:46398"/>
        <dbReference type="ChEBI" id="CHEBI:57705"/>
        <dbReference type="ChEBI" id="CHEBI:57776"/>
        <dbReference type="EC" id="2.7.7.23"/>
    </reaction>
</comment>
<comment type="pathway">
    <text evidence="1">Nucleotide-sugar biosynthesis; UDP-N-acetyl-alpha-D-glucosamine biosynthesis; UDP-N-acetyl-alpha-D-glucosamine from N-acetyl-alpha-D-glucosamine 1-phosphate: step 1/1.</text>
</comment>
<dbReference type="SUPFAM" id="SSF53448">
    <property type="entry name" value="Nucleotide-diphospho-sugar transferases"/>
    <property type="match status" value="1"/>
</dbReference>
<gene>
    <name evidence="8" type="ORF">WJX73_004179</name>
</gene>
<organism evidence="8 9">
    <name type="scientific">Symbiochloris irregularis</name>
    <dbReference type="NCBI Taxonomy" id="706552"/>
    <lineage>
        <taxon>Eukaryota</taxon>
        <taxon>Viridiplantae</taxon>
        <taxon>Chlorophyta</taxon>
        <taxon>core chlorophytes</taxon>
        <taxon>Trebouxiophyceae</taxon>
        <taxon>Trebouxiales</taxon>
        <taxon>Trebouxiaceae</taxon>
        <taxon>Symbiochloris</taxon>
    </lineage>
</organism>
<comment type="similarity">
    <text evidence="2">Belongs to the UDPGP type 1 family.</text>
</comment>
<evidence type="ECO:0000313" key="8">
    <source>
        <dbReference type="EMBL" id="KAK9805344.1"/>
    </source>
</evidence>
<reference evidence="8 9" key="1">
    <citation type="journal article" date="2024" name="Nat. Commun.">
        <title>Phylogenomics reveals the evolutionary origins of lichenization in chlorophyte algae.</title>
        <authorList>
            <person name="Puginier C."/>
            <person name="Libourel C."/>
            <person name="Otte J."/>
            <person name="Skaloud P."/>
            <person name="Haon M."/>
            <person name="Grisel S."/>
            <person name="Petersen M."/>
            <person name="Berrin J.G."/>
            <person name="Delaux P.M."/>
            <person name="Dal Grande F."/>
            <person name="Keller J."/>
        </authorList>
    </citation>
    <scope>NUCLEOTIDE SEQUENCE [LARGE SCALE GENOMIC DNA]</scope>
    <source>
        <strain evidence="8 9">SAG 2036</strain>
    </source>
</reference>
<dbReference type="Gene3D" id="3.90.550.10">
    <property type="entry name" value="Spore Coat Polysaccharide Biosynthesis Protein SpsA, Chain A"/>
    <property type="match status" value="1"/>
</dbReference>
<keyword evidence="9" id="KW-1185">Reference proteome</keyword>
<dbReference type="EMBL" id="JALJOQ010000044">
    <property type="protein sequence ID" value="KAK9805344.1"/>
    <property type="molecule type" value="Genomic_DNA"/>
</dbReference>